<gene>
    <name evidence="3" type="ORF">CPELLU_LOCUS6541</name>
</gene>
<reference evidence="3" key="1">
    <citation type="submission" date="2021-06" db="EMBL/GenBank/DDBJ databases">
        <authorList>
            <person name="Kallberg Y."/>
            <person name="Tangrot J."/>
            <person name="Rosling A."/>
        </authorList>
    </citation>
    <scope>NUCLEOTIDE SEQUENCE</scope>
    <source>
        <strain evidence="3">FL966</strain>
    </source>
</reference>
<protein>
    <submittedName>
        <fullName evidence="3">6035_t:CDS:1</fullName>
    </submittedName>
</protein>
<dbReference type="PANTHER" id="PTHR43591">
    <property type="entry name" value="METHYLTRANSFERASE"/>
    <property type="match status" value="1"/>
</dbReference>
<dbReference type="Pfam" id="PF13649">
    <property type="entry name" value="Methyltransf_25"/>
    <property type="match status" value="1"/>
</dbReference>
<dbReference type="GO" id="GO:0008168">
    <property type="term" value="F:methyltransferase activity"/>
    <property type="evidence" value="ECO:0007669"/>
    <property type="project" value="TreeGrafter"/>
</dbReference>
<dbReference type="InterPro" id="IPR029063">
    <property type="entry name" value="SAM-dependent_MTases_sf"/>
</dbReference>
<organism evidence="3 4">
    <name type="scientific">Cetraspora pellucida</name>
    <dbReference type="NCBI Taxonomy" id="1433469"/>
    <lineage>
        <taxon>Eukaryota</taxon>
        <taxon>Fungi</taxon>
        <taxon>Fungi incertae sedis</taxon>
        <taxon>Mucoromycota</taxon>
        <taxon>Glomeromycotina</taxon>
        <taxon>Glomeromycetes</taxon>
        <taxon>Diversisporales</taxon>
        <taxon>Gigasporaceae</taxon>
        <taxon>Cetraspora</taxon>
    </lineage>
</organism>
<dbReference type="CDD" id="cd02440">
    <property type="entry name" value="AdoMet_MTases"/>
    <property type="match status" value="1"/>
</dbReference>
<dbReference type="Proteomes" id="UP000789759">
    <property type="component" value="Unassembled WGS sequence"/>
</dbReference>
<dbReference type="InterPro" id="IPR041698">
    <property type="entry name" value="Methyltransf_25"/>
</dbReference>
<dbReference type="Gene3D" id="3.40.50.150">
    <property type="entry name" value="Vaccinia Virus protein VP39"/>
    <property type="match status" value="1"/>
</dbReference>
<accession>A0A9N9C8S4</accession>
<dbReference type="EMBL" id="CAJVQA010004105">
    <property type="protein sequence ID" value="CAG8591233.1"/>
    <property type="molecule type" value="Genomic_DNA"/>
</dbReference>
<keyword evidence="4" id="KW-1185">Reference proteome</keyword>
<name>A0A9N9C8S4_9GLOM</name>
<comment type="caution">
    <text evidence="3">The sequence shown here is derived from an EMBL/GenBank/DDBJ whole genome shotgun (WGS) entry which is preliminary data.</text>
</comment>
<proteinExistence type="predicted"/>
<feature type="domain" description="Methyltransferase" evidence="2">
    <location>
        <begin position="107"/>
        <end position="200"/>
    </location>
</feature>
<dbReference type="AlphaFoldDB" id="A0A9N9C8S4"/>
<dbReference type="PANTHER" id="PTHR43591:SF24">
    <property type="entry name" value="2-METHOXY-6-POLYPRENYL-1,4-BENZOQUINOL METHYLASE, MITOCHONDRIAL"/>
    <property type="match status" value="1"/>
</dbReference>
<evidence type="ECO:0000313" key="3">
    <source>
        <dbReference type="EMBL" id="CAG8591233.1"/>
    </source>
</evidence>
<evidence type="ECO:0000259" key="2">
    <source>
        <dbReference type="Pfam" id="PF13649"/>
    </source>
</evidence>
<dbReference type="OrthoDB" id="2013972at2759"/>
<evidence type="ECO:0000256" key="1">
    <source>
        <dbReference type="SAM" id="MobiDB-lite"/>
    </source>
</evidence>
<dbReference type="SUPFAM" id="SSF53335">
    <property type="entry name" value="S-adenosyl-L-methionine-dependent methyltransferases"/>
    <property type="match status" value="1"/>
</dbReference>
<feature type="region of interest" description="Disordered" evidence="1">
    <location>
        <begin position="320"/>
        <end position="344"/>
    </location>
</feature>
<evidence type="ECO:0000313" key="4">
    <source>
        <dbReference type="Proteomes" id="UP000789759"/>
    </source>
</evidence>
<sequence length="410" mass="46781">MASDNSKIHADASGNSKEKRLTLSLAFIDDDKSMDEVIDEVNSPILNKYKTINGRDFFDIEDLTYTLPSDKLEADRGTLSHILNKHAWKGNFRSPIVEKLKNGGAKVLDIGCGSGNWIIDMALEYPSSTFIGIDVNSSFFPSNDKCPSNVCFLTSNVIYGIPFPMETFDFVYLGMMFSAFTDSQWSKLIKDIIRVLKYEGWIESLEGTGILINCGKVTNCIGEAVRKACIKEKGINFLISTLMPKMFESNKELTNIQCIKVEYPIGEWFGYFGKCSVINIRRFFQSFVFVPEYLGVTYEEYIDLLDIFVKEANENKTYTYSQSQSDNYNSNSPNQSNQNNNSEQNRNSIYEEIDFSKETDNEGYERVILSLLLKINSRSPEILDIFSELLYNPVQLLHNLLLLKEIYIIQ</sequence>
<feature type="compositionally biased region" description="Low complexity" evidence="1">
    <location>
        <begin position="321"/>
        <end position="344"/>
    </location>
</feature>